<organism evidence="1 2">
    <name type="scientific">Blattamonas nauphoetae</name>
    <dbReference type="NCBI Taxonomy" id="2049346"/>
    <lineage>
        <taxon>Eukaryota</taxon>
        <taxon>Metamonada</taxon>
        <taxon>Preaxostyla</taxon>
        <taxon>Oxymonadida</taxon>
        <taxon>Blattamonas</taxon>
    </lineage>
</organism>
<name>A0ABQ9XUG9_9EUKA</name>
<dbReference type="EMBL" id="JARBJD010000070">
    <property type="protein sequence ID" value="KAK2955111.1"/>
    <property type="molecule type" value="Genomic_DNA"/>
</dbReference>
<proteinExistence type="predicted"/>
<comment type="caution">
    <text evidence="1">The sequence shown here is derived from an EMBL/GenBank/DDBJ whole genome shotgun (WGS) entry which is preliminary data.</text>
</comment>
<gene>
    <name evidence="1" type="ORF">BLNAU_9840</name>
</gene>
<reference evidence="1 2" key="1">
    <citation type="journal article" date="2022" name="bioRxiv">
        <title>Genomics of Preaxostyla Flagellates Illuminates Evolutionary Transitions and the Path Towards Mitochondrial Loss.</title>
        <authorList>
            <person name="Novak L.V.F."/>
            <person name="Treitli S.C."/>
            <person name="Pyrih J."/>
            <person name="Halakuc P."/>
            <person name="Pipaliya S.V."/>
            <person name="Vacek V."/>
            <person name="Brzon O."/>
            <person name="Soukal P."/>
            <person name="Eme L."/>
            <person name="Dacks J.B."/>
            <person name="Karnkowska A."/>
            <person name="Elias M."/>
            <person name="Hampl V."/>
        </authorList>
    </citation>
    <scope>NUCLEOTIDE SEQUENCE [LARGE SCALE GENOMIC DNA]</scope>
    <source>
        <strain evidence="1">NAU3</strain>
        <tissue evidence="1">Gut</tissue>
    </source>
</reference>
<dbReference type="Proteomes" id="UP001281761">
    <property type="component" value="Unassembled WGS sequence"/>
</dbReference>
<sequence>MNFSQTPTAHEERTRLLLADLNERSTREHNGVQIDSWNTDTADLAASHVVSAVAANLVEHTNVHLQPALPLTPHIQDLPRSSADHSEDDSEGSDHLVAQLMAVLDPCSLVITHICHLCVNCYSNINGKQSESFLTLLAQLLEICPFYQPTMGFVLSMPAVLTIPSCHTFFEDDESINNFLFLMVDYQQKRNKTRGSMRQMWQKMHRMLRMEGIEDDESI</sequence>
<protein>
    <submittedName>
        <fullName evidence="1">Uncharacterized protein</fullName>
    </submittedName>
</protein>
<evidence type="ECO:0000313" key="1">
    <source>
        <dbReference type="EMBL" id="KAK2955111.1"/>
    </source>
</evidence>
<evidence type="ECO:0000313" key="2">
    <source>
        <dbReference type="Proteomes" id="UP001281761"/>
    </source>
</evidence>
<accession>A0ABQ9XUG9</accession>
<keyword evidence="2" id="KW-1185">Reference proteome</keyword>